<dbReference type="AlphaFoldDB" id="A0A3A6QGB9"/>
<protein>
    <submittedName>
        <fullName evidence="1">Glutaredoxin family protein</fullName>
    </submittedName>
</protein>
<gene>
    <name evidence="1" type="ORF">DP106_03155</name>
</gene>
<dbReference type="Proteomes" id="UP000281564">
    <property type="component" value="Unassembled WGS sequence"/>
</dbReference>
<reference evidence="1 2" key="1">
    <citation type="submission" date="2018-06" db="EMBL/GenBank/DDBJ databases">
        <title>Halonotius sp. F13-13 a new haloarchaeeon isolated from a solar saltern from Isla Cristina, Huelva, Spain.</title>
        <authorList>
            <person name="Duran-Viseras A."/>
            <person name="Sanchez-Porro C."/>
            <person name="Ventosa A."/>
        </authorList>
    </citation>
    <scope>NUCLEOTIDE SEQUENCE [LARGE SCALE GENOMIC DNA]</scope>
    <source>
        <strain evidence="1 2">CECT 7525</strain>
    </source>
</reference>
<name>A0A3A6QGB9_9EURY</name>
<dbReference type="SUPFAM" id="SSF52833">
    <property type="entry name" value="Thioredoxin-like"/>
    <property type="match status" value="1"/>
</dbReference>
<proteinExistence type="predicted"/>
<dbReference type="Pfam" id="PF05768">
    <property type="entry name" value="Glrx-like"/>
    <property type="match status" value="1"/>
</dbReference>
<dbReference type="Gene3D" id="3.40.30.10">
    <property type="entry name" value="Glutaredoxin"/>
    <property type="match status" value="1"/>
</dbReference>
<comment type="caution">
    <text evidence="1">The sequence shown here is derived from an EMBL/GenBank/DDBJ whole genome shotgun (WGS) entry which is preliminary data.</text>
</comment>
<dbReference type="InterPro" id="IPR008554">
    <property type="entry name" value="Glutaredoxin-like"/>
</dbReference>
<dbReference type="EMBL" id="QMDW01000003">
    <property type="protein sequence ID" value="RJX51097.1"/>
    <property type="molecule type" value="Genomic_DNA"/>
</dbReference>
<sequence>MSDPVEITVYSRENCHLCASAMETIDRVVDDTDVAVAVEEIDVDADAQLAETYGDRVPHIVINDEDAFSYRVHAAELRTKLRAAANTVGTEPTE</sequence>
<dbReference type="OrthoDB" id="286273at2157"/>
<keyword evidence="2" id="KW-1185">Reference proteome</keyword>
<organism evidence="1 2">
    <name type="scientific">Halonotius pteroides</name>
    <dbReference type="NCBI Taxonomy" id="268735"/>
    <lineage>
        <taxon>Archaea</taxon>
        <taxon>Methanobacteriati</taxon>
        <taxon>Methanobacteriota</taxon>
        <taxon>Stenosarchaea group</taxon>
        <taxon>Halobacteria</taxon>
        <taxon>Halobacteriales</taxon>
        <taxon>Haloferacaceae</taxon>
        <taxon>Halonotius</taxon>
    </lineage>
</organism>
<dbReference type="RefSeq" id="WP_120083344.1">
    <property type="nucleotide sequence ID" value="NZ_QMDW01000003.1"/>
</dbReference>
<dbReference type="InterPro" id="IPR036249">
    <property type="entry name" value="Thioredoxin-like_sf"/>
</dbReference>
<accession>A0A3A6QGB9</accession>
<evidence type="ECO:0000313" key="2">
    <source>
        <dbReference type="Proteomes" id="UP000281564"/>
    </source>
</evidence>
<evidence type="ECO:0000313" key="1">
    <source>
        <dbReference type="EMBL" id="RJX51097.1"/>
    </source>
</evidence>